<evidence type="ECO:0000313" key="11">
    <source>
        <dbReference type="EMBL" id="KAJ3131330.1"/>
    </source>
</evidence>
<comment type="similarity">
    <text evidence="7">Belongs to the WD repeat UTP18 family.</text>
</comment>
<proteinExistence type="inferred from homology"/>
<dbReference type="GO" id="GO:0032040">
    <property type="term" value="C:small-subunit processome"/>
    <property type="evidence" value="ECO:0007669"/>
    <property type="project" value="TreeGrafter"/>
</dbReference>
<feature type="compositionally biased region" description="Acidic residues" evidence="10">
    <location>
        <begin position="119"/>
        <end position="128"/>
    </location>
</feature>
<keyword evidence="6" id="KW-0539">Nucleus</keyword>
<keyword evidence="3" id="KW-0597">Phosphoprotein</keyword>
<dbReference type="AlphaFoldDB" id="A0AAD5TB37"/>
<dbReference type="PANTHER" id="PTHR18359">
    <property type="entry name" value="WD-REPEAT PROTEIN-RELATED"/>
    <property type="match status" value="1"/>
</dbReference>
<comment type="subcellular location">
    <subcellularLocation>
        <location evidence="1">Nucleus</location>
        <location evidence="1">Nucleolus</location>
    </subcellularLocation>
</comment>
<organism evidence="11 12">
    <name type="scientific">Physocladia obscura</name>
    <dbReference type="NCBI Taxonomy" id="109957"/>
    <lineage>
        <taxon>Eukaryota</taxon>
        <taxon>Fungi</taxon>
        <taxon>Fungi incertae sedis</taxon>
        <taxon>Chytridiomycota</taxon>
        <taxon>Chytridiomycota incertae sedis</taxon>
        <taxon>Chytridiomycetes</taxon>
        <taxon>Chytridiales</taxon>
        <taxon>Chytriomycetaceae</taxon>
        <taxon>Physocladia</taxon>
    </lineage>
</organism>
<evidence type="ECO:0000256" key="6">
    <source>
        <dbReference type="ARBA" id="ARBA00023242"/>
    </source>
</evidence>
<reference evidence="11" key="1">
    <citation type="submission" date="2020-05" db="EMBL/GenBank/DDBJ databases">
        <title>Phylogenomic resolution of chytrid fungi.</title>
        <authorList>
            <person name="Stajich J.E."/>
            <person name="Amses K."/>
            <person name="Simmons R."/>
            <person name="Seto K."/>
            <person name="Myers J."/>
            <person name="Bonds A."/>
            <person name="Quandt C.A."/>
            <person name="Barry K."/>
            <person name="Liu P."/>
            <person name="Grigoriev I."/>
            <person name="Longcore J.E."/>
            <person name="James T.Y."/>
        </authorList>
    </citation>
    <scope>NUCLEOTIDE SEQUENCE</scope>
    <source>
        <strain evidence="11">JEL0513</strain>
    </source>
</reference>
<evidence type="ECO:0000256" key="8">
    <source>
        <dbReference type="ARBA" id="ARBA00074442"/>
    </source>
</evidence>
<dbReference type="Pfam" id="PF00400">
    <property type="entry name" value="WD40"/>
    <property type="match status" value="4"/>
</dbReference>
<dbReference type="InterPro" id="IPR015943">
    <property type="entry name" value="WD40/YVTN_repeat-like_dom_sf"/>
</dbReference>
<dbReference type="Gene3D" id="2.130.10.10">
    <property type="entry name" value="YVTN repeat-like/Quinoprotein amine dehydrogenase"/>
    <property type="match status" value="1"/>
</dbReference>
<evidence type="ECO:0000256" key="4">
    <source>
        <dbReference type="ARBA" id="ARBA00022574"/>
    </source>
</evidence>
<feature type="region of interest" description="Disordered" evidence="10">
    <location>
        <begin position="115"/>
        <end position="150"/>
    </location>
</feature>
<evidence type="ECO:0000313" key="12">
    <source>
        <dbReference type="Proteomes" id="UP001211907"/>
    </source>
</evidence>
<accession>A0AAD5TB37</accession>
<evidence type="ECO:0000256" key="3">
    <source>
        <dbReference type="ARBA" id="ARBA00022553"/>
    </source>
</evidence>
<dbReference type="InterPro" id="IPR045161">
    <property type="entry name" value="Utp18"/>
</dbReference>
<dbReference type="EMBL" id="JADGJH010000301">
    <property type="protein sequence ID" value="KAJ3131330.1"/>
    <property type="molecule type" value="Genomic_DNA"/>
</dbReference>
<dbReference type="GO" id="GO:0034388">
    <property type="term" value="C:Pwp2p-containing subcomplex of 90S preribosome"/>
    <property type="evidence" value="ECO:0007669"/>
    <property type="project" value="TreeGrafter"/>
</dbReference>
<dbReference type="SUPFAM" id="SSF50978">
    <property type="entry name" value="WD40 repeat-like"/>
    <property type="match status" value="1"/>
</dbReference>
<evidence type="ECO:0000256" key="10">
    <source>
        <dbReference type="SAM" id="MobiDB-lite"/>
    </source>
</evidence>
<evidence type="ECO:0000256" key="1">
    <source>
        <dbReference type="ARBA" id="ARBA00004604"/>
    </source>
</evidence>
<dbReference type="PANTHER" id="PTHR18359:SF0">
    <property type="entry name" value="U3 SMALL NUCLEOLAR RNA-ASSOCIATED PROTEIN 18 HOMOLOG"/>
    <property type="match status" value="1"/>
</dbReference>
<gene>
    <name evidence="11" type="primary">UTP18</name>
    <name evidence="11" type="ORF">HK100_006497</name>
</gene>
<evidence type="ECO:0000256" key="5">
    <source>
        <dbReference type="ARBA" id="ARBA00022737"/>
    </source>
</evidence>
<dbReference type="GO" id="GO:0006364">
    <property type="term" value="P:rRNA processing"/>
    <property type="evidence" value="ECO:0007669"/>
    <property type="project" value="UniProtKB-KW"/>
</dbReference>
<keyword evidence="12" id="KW-1185">Reference proteome</keyword>
<feature type="compositionally biased region" description="Polar residues" evidence="10">
    <location>
        <begin position="1"/>
        <end position="15"/>
    </location>
</feature>
<dbReference type="Proteomes" id="UP001211907">
    <property type="component" value="Unassembled WGS sequence"/>
</dbReference>
<keyword evidence="2" id="KW-0698">rRNA processing</keyword>
<comment type="caution">
    <text evidence="11">The sequence shown here is derived from an EMBL/GenBank/DDBJ whole genome shotgun (WGS) entry which is preliminary data.</text>
</comment>
<dbReference type="SMART" id="SM00320">
    <property type="entry name" value="WD40"/>
    <property type="match status" value="7"/>
</dbReference>
<protein>
    <recommendedName>
        <fullName evidence="8">U3 small nucleolar RNA-associated protein 18 homolog</fullName>
    </recommendedName>
</protein>
<evidence type="ECO:0000256" key="7">
    <source>
        <dbReference type="ARBA" id="ARBA00025767"/>
    </source>
</evidence>
<evidence type="ECO:0000256" key="9">
    <source>
        <dbReference type="PROSITE-ProRule" id="PRU00221"/>
    </source>
</evidence>
<sequence length="565" mass="62902">MTTTLKLSRTPSASGSKRKKTQKLLADMQAEVAAARVRMLAKAEVDKDAEEIDLEDLVFGAKPSGVFDRLESGFNMANKRVNDDGHDVSAKDSDYEKEDDELFVIDRKRPAFKGAIIGESDDESNNGEESDHERLRNKNNQGKKEKAEFSLWEDSHDGGFEVDIISGPQRLRRLRETEEESSLSAVEYEARLRRQFVQLHPTPAWAKNPDATLAEANWEHSSTAAVLRSASSLIDRSIRKNLPSDELAMFRVKDANQTSPSAAVVQSCKFHPSAPVLLTAGWDRTLRLFHVDGKFNPKIQSVFFKDMPIHSADFTSDGKHVVVAGRRKFFYVYDVEAGQVEKISAIRGREEKSFERCIASPCGKFLAFTGRDGHIILVARHSKQWIANLKMNGSVRAIDFSKDGRWLYSIGGDGEVYQWDLNTRQCVHRFFDEGALKVNAIAVSPDNSFIATGSSAGIVNVYSASTAFESSRPTPSRVFMNLTTSISHLAFHPTSQALLFASRTKKDSMRIAHCPSLKVYPNWPTMNTPLGYVNSVDWSPGGGYLAIGNDKGKVLLYRATAFDEC</sequence>
<keyword evidence="5" id="KW-0677">Repeat</keyword>
<feature type="repeat" description="WD" evidence="9">
    <location>
        <begin position="388"/>
        <end position="429"/>
    </location>
</feature>
<dbReference type="InterPro" id="IPR036322">
    <property type="entry name" value="WD40_repeat_dom_sf"/>
</dbReference>
<dbReference type="InterPro" id="IPR001680">
    <property type="entry name" value="WD40_rpt"/>
</dbReference>
<dbReference type="PROSITE" id="PS50082">
    <property type="entry name" value="WD_REPEATS_2"/>
    <property type="match status" value="1"/>
</dbReference>
<feature type="region of interest" description="Disordered" evidence="10">
    <location>
        <begin position="1"/>
        <end position="21"/>
    </location>
</feature>
<evidence type="ECO:0000256" key="2">
    <source>
        <dbReference type="ARBA" id="ARBA00022552"/>
    </source>
</evidence>
<name>A0AAD5TB37_9FUNG</name>
<keyword evidence="4 9" id="KW-0853">WD repeat</keyword>
<feature type="compositionally biased region" description="Basic and acidic residues" evidence="10">
    <location>
        <begin position="129"/>
        <end position="150"/>
    </location>
</feature>
<dbReference type="FunFam" id="2.130.10.10:FF:000121">
    <property type="entry name" value="U3 small nucleolar RNA-associated protein 18 homolog"/>
    <property type="match status" value="1"/>
</dbReference>